<evidence type="ECO:0008006" key="3">
    <source>
        <dbReference type="Google" id="ProtNLM"/>
    </source>
</evidence>
<organism evidence="1 2">
    <name type="scientific">Granulosicoccus antarcticus IMCC3135</name>
    <dbReference type="NCBI Taxonomy" id="1192854"/>
    <lineage>
        <taxon>Bacteria</taxon>
        <taxon>Pseudomonadati</taxon>
        <taxon>Pseudomonadota</taxon>
        <taxon>Gammaproteobacteria</taxon>
        <taxon>Chromatiales</taxon>
        <taxon>Granulosicoccaceae</taxon>
        <taxon>Granulosicoccus</taxon>
    </lineage>
</organism>
<accession>A0A2Z2P3V8</accession>
<reference evidence="1 2" key="1">
    <citation type="submission" date="2016-12" db="EMBL/GenBank/DDBJ databases">
        <authorList>
            <person name="Song W.-J."/>
            <person name="Kurnit D.M."/>
        </authorList>
    </citation>
    <scope>NUCLEOTIDE SEQUENCE [LARGE SCALE GENOMIC DNA]</scope>
    <source>
        <strain evidence="1 2">IMCC3135</strain>
    </source>
</reference>
<proteinExistence type="predicted"/>
<evidence type="ECO:0000313" key="1">
    <source>
        <dbReference type="EMBL" id="ASJ76090.1"/>
    </source>
</evidence>
<dbReference type="Pfam" id="PF09839">
    <property type="entry name" value="DUF2066"/>
    <property type="match status" value="1"/>
</dbReference>
<protein>
    <recommendedName>
        <fullName evidence="3">DUF2066 domain-containing protein</fullName>
    </recommendedName>
</protein>
<evidence type="ECO:0000313" key="2">
    <source>
        <dbReference type="Proteomes" id="UP000250079"/>
    </source>
</evidence>
<dbReference type="KEGG" id="gai:IMCC3135_30205"/>
<name>A0A2Z2P3V8_9GAMM</name>
<dbReference type="InterPro" id="IPR018642">
    <property type="entry name" value="DUF2066"/>
</dbReference>
<dbReference type="EMBL" id="CP018632">
    <property type="protein sequence ID" value="ASJ76090.1"/>
    <property type="molecule type" value="Genomic_DNA"/>
</dbReference>
<dbReference type="AlphaFoldDB" id="A0A2Z2P3V8"/>
<keyword evidence="2" id="KW-1185">Reference proteome</keyword>
<sequence length="448" mass="48500">MRGGFNDTLNALAVFAGYSLDDFMMDTQMTSSSLGVSTWRIQAQLTASGKAIFSALRLCCGVLQGARWRRQLAAFALVMLTVPGVVLAQNDAYSVEVAVADRGAEEQEHAYQVAFRRVLLNNSGDKTLLNRDDVRAGLKKAEQYVTGYSYRAPPPGTVIESDTPLTDEVRRTGQATQLMLVSFDRESVDLLIEGEPDNAETAADSETAPLLRTDSALVWLLVQDDGRDIMISDPAAVNVQSRSREIVGAAGISLVFPSGDDEDLAALGLEDLLVGDLDRIRAASARYGQDTILIGTLARNGAQGWTGNWTRLLGDQIQKQDFDTSSLDQALQSGLAILGEEEALDETYRYGGSAIADTEVLVWVGSIDSTANYAAMMKFFEALPEVRTVYPKEVSDTSVVFALLPRSSLPAVESAVVSQSWLRRTAPPVTDVPDSLSRNADLVLEFGR</sequence>
<gene>
    <name evidence="1" type="ORF">IMCC3135_30205</name>
</gene>
<dbReference type="Proteomes" id="UP000250079">
    <property type="component" value="Chromosome"/>
</dbReference>